<gene>
    <name evidence="5" type="ORF">MAA8898_04788</name>
</gene>
<dbReference type="OrthoDB" id="9769667at2"/>
<dbReference type="GO" id="GO:0055085">
    <property type="term" value="P:transmembrane transport"/>
    <property type="evidence" value="ECO:0007669"/>
    <property type="project" value="InterPro"/>
</dbReference>
<dbReference type="PANTHER" id="PTHR33376">
    <property type="match status" value="1"/>
</dbReference>
<keyword evidence="2 4" id="KW-0732">Signal</keyword>
<evidence type="ECO:0000256" key="3">
    <source>
        <dbReference type="ARBA" id="ARBA00022764"/>
    </source>
</evidence>
<feature type="signal peptide" evidence="4">
    <location>
        <begin position="1"/>
        <end position="25"/>
    </location>
</feature>
<keyword evidence="3" id="KW-0574">Periplasm</keyword>
<protein>
    <submittedName>
        <fullName evidence="5">Lactate-binding periplasmic protein</fullName>
    </submittedName>
</protein>
<dbReference type="NCBIfam" id="NF037995">
    <property type="entry name" value="TRAP_S1"/>
    <property type="match status" value="1"/>
</dbReference>
<dbReference type="InterPro" id="IPR018389">
    <property type="entry name" value="DctP_fam"/>
</dbReference>
<dbReference type="RefSeq" id="WP_094023505.1">
    <property type="nucleotide sequence ID" value="NZ_FXYF01000022.1"/>
</dbReference>
<dbReference type="Gene3D" id="3.40.190.170">
    <property type="entry name" value="Bacterial extracellular solute-binding protein, family 7"/>
    <property type="match status" value="1"/>
</dbReference>
<organism evidence="5 6">
    <name type="scientific">Maliponia aquimaris</name>
    <dbReference type="NCBI Taxonomy" id="1673631"/>
    <lineage>
        <taxon>Bacteria</taxon>
        <taxon>Pseudomonadati</taxon>
        <taxon>Pseudomonadota</taxon>
        <taxon>Alphaproteobacteria</taxon>
        <taxon>Rhodobacterales</taxon>
        <taxon>Paracoccaceae</taxon>
        <taxon>Maliponia</taxon>
    </lineage>
</organism>
<dbReference type="InterPro" id="IPR038404">
    <property type="entry name" value="TRAP_DctP_sf"/>
</dbReference>
<dbReference type="Pfam" id="PF03480">
    <property type="entry name" value="DctP"/>
    <property type="match status" value="1"/>
</dbReference>
<keyword evidence="6" id="KW-1185">Reference proteome</keyword>
<comment type="subcellular location">
    <subcellularLocation>
        <location evidence="1">Periplasm</location>
    </subcellularLocation>
</comment>
<dbReference type="AlphaFoldDB" id="A0A238L6H6"/>
<dbReference type="Proteomes" id="UP000207598">
    <property type="component" value="Unassembled WGS sequence"/>
</dbReference>
<evidence type="ECO:0000256" key="2">
    <source>
        <dbReference type="ARBA" id="ARBA00022729"/>
    </source>
</evidence>
<feature type="chain" id="PRO_5012195718" evidence="4">
    <location>
        <begin position="26"/>
        <end position="343"/>
    </location>
</feature>
<dbReference type="EMBL" id="FXYF01000022">
    <property type="protein sequence ID" value="SMX50440.1"/>
    <property type="molecule type" value="Genomic_DNA"/>
</dbReference>
<evidence type="ECO:0000256" key="4">
    <source>
        <dbReference type="SAM" id="SignalP"/>
    </source>
</evidence>
<reference evidence="5 6" key="1">
    <citation type="submission" date="2017-05" db="EMBL/GenBank/DDBJ databases">
        <authorList>
            <person name="Song R."/>
            <person name="Chenine A.L."/>
            <person name="Ruprecht R.M."/>
        </authorList>
    </citation>
    <scope>NUCLEOTIDE SEQUENCE [LARGE SCALE GENOMIC DNA]</scope>
    <source>
        <strain evidence="5 6">CECT 8898</strain>
    </source>
</reference>
<name>A0A238L6H6_9RHOB</name>
<evidence type="ECO:0000256" key="1">
    <source>
        <dbReference type="ARBA" id="ARBA00004418"/>
    </source>
</evidence>
<proteinExistence type="predicted"/>
<accession>A0A238L6H6</accession>
<dbReference type="PANTHER" id="PTHR33376:SF5">
    <property type="entry name" value="EXTRACYTOPLASMIC SOLUTE RECEPTOR PROTEIN"/>
    <property type="match status" value="1"/>
</dbReference>
<evidence type="ECO:0000313" key="6">
    <source>
        <dbReference type="Proteomes" id="UP000207598"/>
    </source>
</evidence>
<dbReference type="GO" id="GO:0042597">
    <property type="term" value="C:periplasmic space"/>
    <property type="evidence" value="ECO:0007669"/>
    <property type="project" value="UniProtKB-SubCell"/>
</dbReference>
<evidence type="ECO:0000313" key="5">
    <source>
        <dbReference type="EMBL" id="SMX50440.1"/>
    </source>
</evidence>
<sequence>MRLKTLGAAVGLAIAAGLTATPGFAETQVLKIQTSANASHFSLAYLNETWVPKLNDMLEADLTLELLPIESVVPRRETPEAIGLGILDGDLTAVSYFSGVDAAYALMGDLIAGYDTPQQIMQFCMQGGGKEILQKLHDTHYSGVHVVGCGAYTKEAFVSTVPINGVADLAGLKIRSPEGLAADVFKRAGAAPVSMAGSETYGALEKGVIDAADNSAYANNDANGMHKVARYPLYPGIHSMPILQFTLNQDVWDSLSEADHKALESWYEQAYAGLTEATDAEDLRLVARDKAAGEITIIDWPQAERDKFRAIAQEAWADFAAQSDLAREVYDAHIAFMKAQGLL</sequence>